<dbReference type="Proteomes" id="UP000235145">
    <property type="component" value="Unassembled WGS sequence"/>
</dbReference>
<dbReference type="CDD" id="cd22160">
    <property type="entry name" value="F-box_AtFBL13-like"/>
    <property type="match status" value="1"/>
</dbReference>
<dbReference type="InterPro" id="IPR036047">
    <property type="entry name" value="F-box-like_dom_sf"/>
</dbReference>
<evidence type="ECO:0000256" key="1">
    <source>
        <dbReference type="SAM" id="MobiDB-lite"/>
    </source>
</evidence>
<dbReference type="InterPro" id="IPR032675">
    <property type="entry name" value="LRR_dom_sf"/>
</dbReference>
<dbReference type="SUPFAM" id="SSF52047">
    <property type="entry name" value="RNI-like"/>
    <property type="match status" value="1"/>
</dbReference>
<feature type="domain" description="F-box" evidence="2">
    <location>
        <begin position="52"/>
        <end position="93"/>
    </location>
</feature>
<dbReference type="Gene3D" id="1.20.1280.50">
    <property type="match status" value="1"/>
</dbReference>
<proteinExistence type="predicted"/>
<evidence type="ECO:0000313" key="3">
    <source>
        <dbReference type="EMBL" id="KAJ0203505.1"/>
    </source>
</evidence>
<reference evidence="3 4" key="1">
    <citation type="journal article" date="2017" name="Nat. Commun.">
        <title>Genome assembly with in vitro proximity ligation data and whole-genome triplication in lettuce.</title>
        <authorList>
            <person name="Reyes-Chin-Wo S."/>
            <person name="Wang Z."/>
            <person name="Yang X."/>
            <person name="Kozik A."/>
            <person name="Arikit S."/>
            <person name="Song C."/>
            <person name="Xia L."/>
            <person name="Froenicke L."/>
            <person name="Lavelle D.O."/>
            <person name="Truco M.J."/>
            <person name="Xia R."/>
            <person name="Zhu S."/>
            <person name="Xu C."/>
            <person name="Xu H."/>
            <person name="Xu X."/>
            <person name="Cox K."/>
            <person name="Korf I."/>
            <person name="Meyers B.C."/>
            <person name="Michelmore R.W."/>
        </authorList>
    </citation>
    <scope>NUCLEOTIDE SEQUENCE [LARGE SCALE GENOMIC DNA]</scope>
    <source>
        <strain evidence="4">cv. Salinas</strain>
        <tissue evidence="3">Seedlings</tissue>
    </source>
</reference>
<dbReference type="EMBL" id="NBSK02000005">
    <property type="protein sequence ID" value="KAJ0203505.1"/>
    <property type="molecule type" value="Genomic_DNA"/>
</dbReference>
<dbReference type="Pfam" id="PF00646">
    <property type="entry name" value="F-box"/>
    <property type="match status" value="1"/>
</dbReference>
<accession>A0A9R1VEW3</accession>
<dbReference type="PANTHER" id="PTHR32212">
    <property type="entry name" value="CYCLIN-LIKE F-BOX"/>
    <property type="match status" value="1"/>
</dbReference>
<organism evidence="3 4">
    <name type="scientific">Lactuca sativa</name>
    <name type="common">Garden lettuce</name>
    <dbReference type="NCBI Taxonomy" id="4236"/>
    <lineage>
        <taxon>Eukaryota</taxon>
        <taxon>Viridiplantae</taxon>
        <taxon>Streptophyta</taxon>
        <taxon>Embryophyta</taxon>
        <taxon>Tracheophyta</taxon>
        <taxon>Spermatophyta</taxon>
        <taxon>Magnoliopsida</taxon>
        <taxon>eudicotyledons</taxon>
        <taxon>Gunneridae</taxon>
        <taxon>Pentapetalae</taxon>
        <taxon>asterids</taxon>
        <taxon>campanulids</taxon>
        <taxon>Asterales</taxon>
        <taxon>Asteraceae</taxon>
        <taxon>Cichorioideae</taxon>
        <taxon>Cichorieae</taxon>
        <taxon>Lactucinae</taxon>
        <taxon>Lactuca</taxon>
    </lineage>
</organism>
<dbReference type="InterPro" id="IPR053781">
    <property type="entry name" value="F-box_AtFBL13-like"/>
</dbReference>
<evidence type="ECO:0000313" key="4">
    <source>
        <dbReference type="Proteomes" id="UP000235145"/>
    </source>
</evidence>
<dbReference type="InterPro" id="IPR001810">
    <property type="entry name" value="F-box_dom"/>
</dbReference>
<feature type="region of interest" description="Disordered" evidence="1">
    <location>
        <begin position="518"/>
        <end position="539"/>
    </location>
</feature>
<dbReference type="Gene3D" id="3.80.10.10">
    <property type="entry name" value="Ribonuclease Inhibitor"/>
    <property type="match status" value="1"/>
</dbReference>
<protein>
    <recommendedName>
        <fullName evidence="2">F-box domain-containing protein</fullName>
    </recommendedName>
</protein>
<evidence type="ECO:0000259" key="2">
    <source>
        <dbReference type="SMART" id="SM00256"/>
    </source>
</evidence>
<dbReference type="AlphaFoldDB" id="A0A9R1VEW3"/>
<sequence length="539" mass="62452">MIIHGKAETRALLPLATMEMFEERQNQPKNAEKRIKYQEITEKGDEDGISALPDGLLLEILSRLPYTKDAIRTGKLSKRWENLWNWVPTLIFTHLDHHRRCECFQNPNSIYDFARLVEKTLTQCRQLKLKKFKLHSYYAIRFESQFNNWIRHAISCNVEELDLEFLYRDRDAEFRLDQSIFNNSCFTDLKLAGCMLNPSGAISWKNLKSLYISYLMLDEDLIENILSGSPLLETLVLEDFDGYRGIEISSYDESEDDIIKINAPQLKKLKKFEAASSEFDIKLELQLNSWICYVIRCNVKEIILKLSTNKFESESDFKLDQTLFTCSCLTDLTLDLCTCMVIPAGVISWKNLRNLCISYGSLDEELIENILSGSPVLETLELDLCYGYRRLNITSKSLKNLVISKYWNYLNSYDEIDLLKLLLVDVSSLVKANLNYTAPKKVEEEMLKGFIMKLGHVKELKIGILCSQVVSCLQDKGFVFPSNVNWLNVTSFSFPIISFSFELHQLWQQRREEIGEGNVQSEMRTLHTKGEHSKVSKTE</sequence>
<gene>
    <name evidence="3" type="ORF">LSAT_V11C500284110</name>
</gene>
<name>A0A9R1VEW3_LACSA</name>
<comment type="caution">
    <text evidence="3">The sequence shown here is derived from an EMBL/GenBank/DDBJ whole genome shotgun (WGS) entry which is preliminary data.</text>
</comment>
<feature type="compositionally biased region" description="Basic and acidic residues" evidence="1">
    <location>
        <begin position="524"/>
        <end position="539"/>
    </location>
</feature>
<keyword evidence="4" id="KW-1185">Reference proteome</keyword>
<dbReference type="Pfam" id="PF24758">
    <property type="entry name" value="LRR_At5g56370"/>
    <property type="match status" value="2"/>
</dbReference>
<dbReference type="SUPFAM" id="SSF81383">
    <property type="entry name" value="F-box domain"/>
    <property type="match status" value="1"/>
</dbReference>
<dbReference type="SMART" id="SM00256">
    <property type="entry name" value="FBOX"/>
    <property type="match status" value="1"/>
</dbReference>
<dbReference type="PANTHER" id="PTHR32212:SF467">
    <property type="entry name" value="LEUCINE-RICH REPEAT DOMAIN SUPERFAMILY, F-BOX-LIKE DOMAIN SUPERFAMILY"/>
    <property type="match status" value="1"/>
</dbReference>
<dbReference type="InterPro" id="IPR055411">
    <property type="entry name" value="LRR_FXL15/At3g58940/PEG3-like"/>
</dbReference>